<reference evidence="4 5" key="1">
    <citation type="submission" date="2017-03" db="EMBL/GenBank/DDBJ databases">
        <title>The genome sequence of Candidatus Rickettsiella viridis.</title>
        <authorList>
            <person name="Nikoh N."/>
            <person name="Tsuchida T."/>
            <person name="Yamaguchi K."/>
            <person name="Maeda T."/>
            <person name="Shigenobu S."/>
            <person name="Fukatsu T."/>
        </authorList>
    </citation>
    <scope>NUCLEOTIDE SEQUENCE [LARGE SCALE GENOMIC DNA]</scope>
    <source>
        <strain evidence="4 5">Ap-RA04</strain>
    </source>
</reference>
<dbReference type="InterPro" id="IPR019734">
    <property type="entry name" value="TPR_rpt"/>
</dbReference>
<evidence type="ECO:0000313" key="5">
    <source>
        <dbReference type="Proteomes" id="UP000282483"/>
    </source>
</evidence>
<evidence type="ECO:0000256" key="3">
    <source>
        <dbReference type="PROSITE-ProRule" id="PRU00339"/>
    </source>
</evidence>
<keyword evidence="1" id="KW-0677">Repeat</keyword>
<dbReference type="Gene3D" id="1.25.40.10">
    <property type="entry name" value="Tetratricopeptide repeat domain"/>
    <property type="match status" value="1"/>
</dbReference>
<dbReference type="Proteomes" id="UP000282483">
    <property type="component" value="Chromosome"/>
</dbReference>
<keyword evidence="2 3" id="KW-0802">TPR repeat</keyword>
<dbReference type="PANTHER" id="PTHR44943">
    <property type="entry name" value="CELLULOSE SYNTHASE OPERON PROTEIN C"/>
    <property type="match status" value="1"/>
</dbReference>
<accession>A0A2Z5UUM6</accession>
<evidence type="ECO:0000256" key="1">
    <source>
        <dbReference type="ARBA" id="ARBA00022737"/>
    </source>
</evidence>
<evidence type="ECO:0000256" key="2">
    <source>
        <dbReference type="ARBA" id="ARBA00022803"/>
    </source>
</evidence>
<dbReference type="PROSITE" id="PS50293">
    <property type="entry name" value="TPR_REGION"/>
    <property type="match status" value="1"/>
</dbReference>
<feature type="repeat" description="TPR" evidence="3">
    <location>
        <begin position="383"/>
        <end position="416"/>
    </location>
</feature>
<dbReference type="SUPFAM" id="SSF48452">
    <property type="entry name" value="TPR-like"/>
    <property type="match status" value="1"/>
</dbReference>
<name>A0A2Z5UUM6_9COXI</name>
<keyword evidence="5" id="KW-1185">Reference proteome</keyword>
<proteinExistence type="predicted"/>
<dbReference type="Pfam" id="PF00515">
    <property type="entry name" value="TPR_1"/>
    <property type="match status" value="1"/>
</dbReference>
<dbReference type="InterPro" id="IPR051685">
    <property type="entry name" value="Ycf3/AcsC/BcsC/TPR_MFPF"/>
</dbReference>
<dbReference type="InterPro" id="IPR011990">
    <property type="entry name" value="TPR-like_helical_dom_sf"/>
</dbReference>
<gene>
    <name evidence="4" type="ORF">RVIR1_01130</name>
</gene>
<dbReference type="PANTHER" id="PTHR44943:SF8">
    <property type="entry name" value="TPR REPEAT-CONTAINING PROTEIN MJ0263"/>
    <property type="match status" value="1"/>
</dbReference>
<dbReference type="PROSITE" id="PS50005">
    <property type="entry name" value="TPR"/>
    <property type="match status" value="2"/>
</dbReference>
<dbReference type="KEGG" id="rvi:RVIR1_01130"/>
<feature type="repeat" description="TPR" evidence="3">
    <location>
        <begin position="349"/>
        <end position="382"/>
    </location>
</feature>
<dbReference type="EMBL" id="AP018005">
    <property type="protein sequence ID" value="BBB14653.1"/>
    <property type="molecule type" value="Genomic_DNA"/>
</dbReference>
<dbReference type="RefSeq" id="WP_126322178.1">
    <property type="nucleotide sequence ID" value="NZ_AP018005.1"/>
</dbReference>
<dbReference type="SMART" id="SM00028">
    <property type="entry name" value="TPR"/>
    <property type="match status" value="3"/>
</dbReference>
<organism evidence="4 5">
    <name type="scientific">Candidatus Rickettsiella viridis</name>
    <dbReference type="NCBI Taxonomy" id="676208"/>
    <lineage>
        <taxon>Bacteria</taxon>
        <taxon>Pseudomonadati</taxon>
        <taxon>Pseudomonadota</taxon>
        <taxon>Gammaproteobacteria</taxon>
        <taxon>Legionellales</taxon>
        <taxon>Coxiellaceae</taxon>
        <taxon>Rickettsiella</taxon>
    </lineage>
</organism>
<sequence>MNSLTESKHNDFRKLDFYSGIYAGTSIKTAPEHVLALDDDPTLQTILDDKILMHLALPIQAKAYRPKALSFPRQYTSTLAQQICQAIKSDYIVLKIGDSHEGKGVITIQREKLDEILRFLLARDQSELMLRLLPIVANDRFFKLKNRDPLASKAFFSEKIESKLKESYGISMLCYQTWLNSDNPLFLVESYEASKPIKKGNTDYDATMRVLFLILKNEGRYSFQPIGAYWKLPELPMVKKTKKLSCKDHRLSQISSTSKQADLSLEVDPSTLHKVYAHLNLILPIIFKAVQETNYIELIATHLLPAAKDKQECDFFYQMKLANNVGSLGRYEEAISILEVIQKKQPNHYRSYHELAIIYHLQENYEKAITFYTKSLALDPTFAAAYRRRAQSWLALTCYDKARQDIKQALSLAPNDRQTLNVETEIKLKMAPEAVASTSYHFN</sequence>
<dbReference type="OrthoDB" id="8592798at2"/>
<dbReference type="AlphaFoldDB" id="A0A2Z5UUM6"/>
<protein>
    <submittedName>
        <fullName evidence="4">TPR repeat containing protein</fullName>
    </submittedName>
</protein>
<evidence type="ECO:0000313" key="4">
    <source>
        <dbReference type="EMBL" id="BBB14653.1"/>
    </source>
</evidence>